<evidence type="ECO:0000256" key="7">
    <source>
        <dbReference type="ARBA" id="ARBA00023132"/>
    </source>
</evidence>
<keyword evidence="7" id="KW-0906">Nuclear pore complex</keyword>
<keyword evidence="4" id="KW-0509">mRNA transport</keyword>
<evidence type="ECO:0000256" key="9">
    <source>
        <dbReference type="SAM" id="Coils"/>
    </source>
</evidence>
<dbReference type="GO" id="GO:0051028">
    <property type="term" value="P:mRNA transport"/>
    <property type="evidence" value="ECO:0007669"/>
    <property type="project" value="UniProtKB-KW"/>
</dbReference>
<feature type="region of interest" description="Disordered" evidence="10">
    <location>
        <begin position="1"/>
        <end position="24"/>
    </location>
</feature>
<dbReference type="InterPro" id="IPR026010">
    <property type="entry name" value="NSP1/NUP62"/>
</dbReference>
<keyword evidence="9" id="KW-0175">Coiled coil</keyword>
<dbReference type="PaxDb" id="121845-A0A1S4ELK9"/>
<evidence type="ECO:0000256" key="2">
    <source>
        <dbReference type="ARBA" id="ARBA00005911"/>
    </source>
</evidence>
<dbReference type="STRING" id="121845.A0A1S4ELK9"/>
<dbReference type="OrthoDB" id="344345at2759"/>
<evidence type="ECO:0000256" key="1">
    <source>
        <dbReference type="ARBA" id="ARBA00004567"/>
    </source>
</evidence>
<dbReference type="RefSeq" id="XP_026685536.1">
    <property type="nucleotide sequence ID" value="XM_026829735.1"/>
</dbReference>
<feature type="domain" description="Nucleoporin NSP1-like C-terminal" evidence="11">
    <location>
        <begin position="142"/>
        <end position="242"/>
    </location>
</feature>
<dbReference type="GO" id="GO:0006606">
    <property type="term" value="P:protein import into nucleus"/>
    <property type="evidence" value="ECO:0007669"/>
    <property type="project" value="TreeGrafter"/>
</dbReference>
<dbReference type="AlphaFoldDB" id="A0A1S4ELK9"/>
<evidence type="ECO:0000256" key="6">
    <source>
        <dbReference type="ARBA" id="ARBA00023010"/>
    </source>
</evidence>
<feature type="compositionally biased region" description="Low complexity" evidence="10">
    <location>
        <begin position="74"/>
        <end position="89"/>
    </location>
</feature>
<dbReference type="PANTHER" id="PTHR12084">
    <property type="entry name" value="NUCLEAR PORE GLYCOPROTEIN P62-RELATED"/>
    <property type="match status" value="1"/>
</dbReference>
<evidence type="ECO:0000256" key="8">
    <source>
        <dbReference type="ARBA" id="ARBA00023242"/>
    </source>
</evidence>
<evidence type="ECO:0000313" key="15">
    <source>
        <dbReference type="RefSeq" id="XP_026685536.1"/>
    </source>
</evidence>
<feature type="coiled-coil region" evidence="9">
    <location>
        <begin position="149"/>
        <end position="321"/>
    </location>
</feature>
<feature type="region of interest" description="Disordered" evidence="10">
    <location>
        <begin position="61"/>
        <end position="95"/>
    </location>
</feature>
<dbReference type="KEGG" id="dci:103517746"/>
<evidence type="ECO:0000256" key="5">
    <source>
        <dbReference type="ARBA" id="ARBA00022927"/>
    </source>
</evidence>
<comment type="subcellular location">
    <subcellularLocation>
        <location evidence="1">Nucleus</location>
        <location evidence="1">Nuclear pore complex</location>
    </subcellularLocation>
</comment>
<dbReference type="GO" id="GO:0017056">
    <property type="term" value="F:structural constituent of nuclear pore"/>
    <property type="evidence" value="ECO:0007669"/>
    <property type="project" value="InterPro"/>
</dbReference>
<dbReference type="PANTHER" id="PTHR12084:SF0">
    <property type="entry name" value="NUCLEAR PORE GLYCOPROTEIN P62"/>
    <property type="match status" value="1"/>
</dbReference>
<dbReference type="GeneID" id="103517746"/>
<keyword evidence="12" id="KW-1185">Reference proteome</keyword>
<dbReference type="RefSeq" id="XP_026685535.1">
    <property type="nucleotide sequence ID" value="XM_026829734.1"/>
</dbReference>
<proteinExistence type="inferred from homology"/>
<dbReference type="GO" id="GO:0005543">
    <property type="term" value="F:phospholipid binding"/>
    <property type="evidence" value="ECO:0007669"/>
    <property type="project" value="TreeGrafter"/>
</dbReference>
<feature type="compositionally biased region" description="Low complexity" evidence="10">
    <location>
        <begin position="1"/>
        <end position="20"/>
    </location>
</feature>
<evidence type="ECO:0000256" key="3">
    <source>
        <dbReference type="ARBA" id="ARBA00022448"/>
    </source>
</evidence>
<sequence length="325" mass="35164">MTTTQTGFTGFNTGGTTTTTAPTLNFGSGGGVASGFSFGGTSANLTNTTVSTSTGLSLGSLPSSTANQNTSFNFPTSTLTSQPQQTTFSAGSNATPATNTFMPSISAAATPTFNNKKTVTFGPSTAIPTSAQPTNVTTGLTSNVQGMTFSELEENLNKWQIMIEEHQRLFYNKVNALNSTDILLYENRVKLEKLNALTDAATAKQKALNEELNFIGQQQKDLDETVTSLEKQMEKIESDIPADTERTQTYKLVDSLDLQIKKMNEELKEIIDRINEQNKSQDLSDPIVQIGKIINAQINTLTQLDQKVATLNKDIEAINNVHKKL</sequence>
<keyword evidence="6" id="KW-0811">Translocation</keyword>
<dbReference type="Proteomes" id="UP000079169">
    <property type="component" value="Unplaced"/>
</dbReference>
<dbReference type="GO" id="GO:0006405">
    <property type="term" value="P:RNA export from nucleus"/>
    <property type="evidence" value="ECO:0007669"/>
    <property type="project" value="TreeGrafter"/>
</dbReference>
<evidence type="ECO:0000313" key="12">
    <source>
        <dbReference type="Proteomes" id="UP000079169"/>
    </source>
</evidence>
<dbReference type="GO" id="GO:0044613">
    <property type="term" value="C:nuclear pore central transport channel"/>
    <property type="evidence" value="ECO:0007669"/>
    <property type="project" value="TreeGrafter"/>
</dbReference>
<dbReference type="Gene3D" id="1.20.5.170">
    <property type="match status" value="1"/>
</dbReference>
<dbReference type="InterPro" id="IPR007758">
    <property type="entry name" value="Nucleoporin_NSP1_C"/>
</dbReference>
<keyword evidence="3" id="KW-0813">Transport</keyword>
<name>A0A1S4ELK9_DIACI</name>
<organism evidence="12 15">
    <name type="scientific">Diaphorina citri</name>
    <name type="common">Asian citrus psyllid</name>
    <dbReference type="NCBI Taxonomy" id="121845"/>
    <lineage>
        <taxon>Eukaryota</taxon>
        <taxon>Metazoa</taxon>
        <taxon>Ecdysozoa</taxon>
        <taxon>Arthropoda</taxon>
        <taxon>Hexapoda</taxon>
        <taxon>Insecta</taxon>
        <taxon>Pterygota</taxon>
        <taxon>Neoptera</taxon>
        <taxon>Paraneoptera</taxon>
        <taxon>Hemiptera</taxon>
        <taxon>Sternorrhyncha</taxon>
        <taxon>Psylloidea</taxon>
        <taxon>Psyllidae</taxon>
        <taxon>Diaphorininae</taxon>
        <taxon>Diaphorina</taxon>
    </lineage>
</organism>
<keyword evidence="8" id="KW-0539">Nucleus</keyword>
<accession>A0A1S4ELK9</accession>
<dbReference type="Pfam" id="PF05064">
    <property type="entry name" value="Nsp1_C"/>
    <property type="match status" value="1"/>
</dbReference>
<evidence type="ECO:0000313" key="14">
    <source>
        <dbReference type="RefSeq" id="XP_026685535.1"/>
    </source>
</evidence>
<comment type="similarity">
    <text evidence="2">Belongs to the nucleoporin NSP1/NUP62 family.</text>
</comment>
<keyword evidence="5" id="KW-0653">Protein transport</keyword>
<evidence type="ECO:0000256" key="10">
    <source>
        <dbReference type="SAM" id="MobiDB-lite"/>
    </source>
</evidence>
<gene>
    <name evidence="13 14 15" type="primary">LOC103517746</name>
</gene>
<evidence type="ECO:0000256" key="4">
    <source>
        <dbReference type="ARBA" id="ARBA00022816"/>
    </source>
</evidence>
<reference evidence="13 14" key="1">
    <citation type="submission" date="2025-04" db="UniProtKB">
        <authorList>
            <consortium name="RefSeq"/>
        </authorList>
    </citation>
    <scope>IDENTIFICATION</scope>
</reference>
<protein>
    <submittedName>
        <fullName evidence="13 14">Nuclear pore glycoprotein p62 isoform X1</fullName>
    </submittedName>
    <submittedName>
        <fullName evidence="15">Nuclear pore glycoprotein p62 isoform X2</fullName>
    </submittedName>
</protein>
<evidence type="ECO:0000259" key="11">
    <source>
        <dbReference type="Pfam" id="PF05064"/>
    </source>
</evidence>
<evidence type="ECO:0000313" key="13">
    <source>
        <dbReference type="RefSeq" id="XP_026685534.1"/>
    </source>
</evidence>
<dbReference type="RefSeq" id="XP_026685534.1">
    <property type="nucleotide sequence ID" value="XM_026829733.1"/>
</dbReference>